<keyword evidence="2" id="KW-1185">Reference proteome</keyword>
<sequence length="201" mass="22278">MVTKQDHYPLETHPVVPRTAREIKDACRRGAMGQKALRPNSSQKADRPHSPSPFVGPNPAISPSDPLPKEIGLGFWERLYCSTRASYDDLDEHHVRLHARLQRYEVALRTAQREAAQAGQLYIRLAFAERRLALVEYLCRQHLGCADIDGALEHHNLSLDGVTTTSQIAASVVADDGMDWDVDVDGFNSEYDGSESGGSKV</sequence>
<evidence type="ECO:0000313" key="1">
    <source>
        <dbReference type="EMBL" id="KAI0054810.1"/>
    </source>
</evidence>
<organism evidence="1 2">
    <name type="scientific">Artomyces pyxidatus</name>
    <dbReference type="NCBI Taxonomy" id="48021"/>
    <lineage>
        <taxon>Eukaryota</taxon>
        <taxon>Fungi</taxon>
        <taxon>Dikarya</taxon>
        <taxon>Basidiomycota</taxon>
        <taxon>Agaricomycotina</taxon>
        <taxon>Agaricomycetes</taxon>
        <taxon>Russulales</taxon>
        <taxon>Auriscalpiaceae</taxon>
        <taxon>Artomyces</taxon>
    </lineage>
</organism>
<reference evidence="1" key="1">
    <citation type="submission" date="2021-03" db="EMBL/GenBank/DDBJ databases">
        <authorList>
            <consortium name="DOE Joint Genome Institute"/>
            <person name="Ahrendt S."/>
            <person name="Looney B.P."/>
            <person name="Miyauchi S."/>
            <person name="Morin E."/>
            <person name="Drula E."/>
            <person name="Courty P.E."/>
            <person name="Chicoki N."/>
            <person name="Fauchery L."/>
            <person name="Kohler A."/>
            <person name="Kuo A."/>
            <person name="Labutti K."/>
            <person name="Pangilinan J."/>
            <person name="Lipzen A."/>
            <person name="Riley R."/>
            <person name="Andreopoulos W."/>
            <person name="He G."/>
            <person name="Johnson J."/>
            <person name="Barry K.W."/>
            <person name="Grigoriev I.V."/>
            <person name="Nagy L."/>
            <person name="Hibbett D."/>
            <person name="Henrissat B."/>
            <person name="Matheny P.B."/>
            <person name="Labbe J."/>
            <person name="Martin F."/>
        </authorList>
    </citation>
    <scope>NUCLEOTIDE SEQUENCE</scope>
    <source>
        <strain evidence="1">HHB10654</strain>
    </source>
</reference>
<protein>
    <submittedName>
        <fullName evidence="1">Uncharacterized protein</fullName>
    </submittedName>
</protein>
<proteinExistence type="predicted"/>
<accession>A0ACB8SFV2</accession>
<dbReference type="EMBL" id="MU277343">
    <property type="protein sequence ID" value="KAI0054810.1"/>
    <property type="molecule type" value="Genomic_DNA"/>
</dbReference>
<dbReference type="Proteomes" id="UP000814140">
    <property type="component" value="Unassembled WGS sequence"/>
</dbReference>
<reference evidence="1" key="2">
    <citation type="journal article" date="2022" name="New Phytol.">
        <title>Evolutionary transition to the ectomycorrhizal habit in the genomes of a hyperdiverse lineage of mushroom-forming fungi.</title>
        <authorList>
            <person name="Looney B."/>
            <person name="Miyauchi S."/>
            <person name="Morin E."/>
            <person name="Drula E."/>
            <person name="Courty P.E."/>
            <person name="Kohler A."/>
            <person name="Kuo A."/>
            <person name="LaButti K."/>
            <person name="Pangilinan J."/>
            <person name="Lipzen A."/>
            <person name="Riley R."/>
            <person name="Andreopoulos W."/>
            <person name="He G."/>
            <person name="Johnson J."/>
            <person name="Nolan M."/>
            <person name="Tritt A."/>
            <person name="Barry K.W."/>
            <person name="Grigoriev I.V."/>
            <person name="Nagy L.G."/>
            <person name="Hibbett D."/>
            <person name="Henrissat B."/>
            <person name="Matheny P.B."/>
            <person name="Labbe J."/>
            <person name="Martin F.M."/>
        </authorList>
    </citation>
    <scope>NUCLEOTIDE SEQUENCE</scope>
    <source>
        <strain evidence="1">HHB10654</strain>
    </source>
</reference>
<gene>
    <name evidence="1" type="ORF">BV25DRAFT_1843397</name>
</gene>
<evidence type="ECO:0000313" key="2">
    <source>
        <dbReference type="Proteomes" id="UP000814140"/>
    </source>
</evidence>
<name>A0ACB8SFV2_9AGAM</name>
<comment type="caution">
    <text evidence="1">The sequence shown here is derived from an EMBL/GenBank/DDBJ whole genome shotgun (WGS) entry which is preliminary data.</text>
</comment>